<dbReference type="Gene3D" id="3.60.60.10">
    <property type="entry name" value="Penicillin V Acylase, Chain A"/>
    <property type="match status" value="1"/>
</dbReference>
<evidence type="ECO:0000259" key="1">
    <source>
        <dbReference type="Pfam" id="PF03417"/>
    </source>
</evidence>
<dbReference type="EMBL" id="SETE01000002">
    <property type="protein sequence ID" value="RYM34660.1"/>
    <property type="molecule type" value="Genomic_DNA"/>
</dbReference>
<dbReference type="RefSeq" id="WP_130092669.1">
    <property type="nucleotide sequence ID" value="NZ_SETE01000002.1"/>
</dbReference>
<dbReference type="SUPFAM" id="SSF56235">
    <property type="entry name" value="N-terminal nucleophile aminohydrolases (Ntn hydrolases)"/>
    <property type="match status" value="1"/>
</dbReference>
<evidence type="ECO:0000313" key="2">
    <source>
        <dbReference type="EMBL" id="RYM34660.1"/>
    </source>
</evidence>
<accession>A0A4Q4KNR1</accession>
<dbReference type="Proteomes" id="UP000293952">
    <property type="component" value="Unassembled WGS sequence"/>
</dbReference>
<organism evidence="2 3">
    <name type="scientific">Brumimicrobium glaciale</name>
    <dbReference type="NCBI Taxonomy" id="200475"/>
    <lineage>
        <taxon>Bacteria</taxon>
        <taxon>Pseudomonadati</taxon>
        <taxon>Bacteroidota</taxon>
        <taxon>Flavobacteriia</taxon>
        <taxon>Flavobacteriales</taxon>
        <taxon>Crocinitomicaceae</taxon>
        <taxon>Brumimicrobium</taxon>
    </lineage>
</organism>
<keyword evidence="3" id="KW-1185">Reference proteome</keyword>
<dbReference type="GO" id="GO:0016746">
    <property type="term" value="F:acyltransferase activity"/>
    <property type="evidence" value="ECO:0007669"/>
    <property type="project" value="UniProtKB-KW"/>
</dbReference>
<keyword evidence="2" id="KW-0012">Acyltransferase</keyword>
<comment type="caution">
    <text evidence="2">The sequence shown here is derived from an EMBL/GenBank/DDBJ whole genome shotgun (WGS) entry which is preliminary data.</text>
</comment>
<dbReference type="OrthoDB" id="5480874at2"/>
<dbReference type="InterPro" id="IPR029055">
    <property type="entry name" value="Ntn_hydrolases_N"/>
</dbReference>
<proteinExistence type="predicted"/>
<feature type="domain" description="Peptidase C45 hydrolase" evidence="1">
    <location>
        <begin position="102"/>
        <end position="304"/>
    </location>
</feature>
<name>A0A4Q4KNR1_9FLAO</name>
<protein>
    <submittedName>
        <fullName evidence="2">Acyl-CoA--6-aminopenicillanic acid acyltransferase</fullName>
    </submittedName>
</protein>
<dbReference type="NCBIfam" id="NF040521">
    <property type="entry name" value="C45_proenzyme"/>
    <property type="match status" value="1"/>
</dbReference>
<dbReference type="InterPro" id="IPR047794">
    <property type="entry name" value="C45_proenzyme-like"/>
</dbReference>
<keyword evidence="2" id="KW-0808">Transferase</keyword>
<dbReference type="Pfam" id="PF03417">
    <property type="entry name" value="AAT"/>
    <property type="match status" value="1"/>
</dbReference>
<dbReference type="InterPro" id="IPR005079">
    <property type="entry name" value="Peptidase_C45_hydrolase"/>
</dbReference>
<sequence>MQLQFKTVSEPTKAGEKWKKLFDAYWPGYKEWFLSNNSVSTPDLKTSQEALKQFMPKFWATYQHLCKLTNADADVARFLTGFRPPAYVSACAQAVINTNEIQLVRNYDYHPDLLEGTLLLSKWNNRKVIGSSDCLIGLIDGMNDAGLCLSLTFGGRKEVGWGFGISLILRYVLEFCNTTQEAVLVLKSIPSHMSYNVTVVDKIGEFKTVMLAPNKKTLTTTAAFATNHQGAVYWPENAKFNQTVKRYNFIKNYLNSKDIRSEELAKAFLHPPLYNTKFKEGFGTLYTAVYHPEKLSMQLLWPNASLERTFDNFKEEKLVIQYDQKSHTDNLAQSKEISYRWEEAVVDSLVKSLDSRASIKKQKELREKLMPQGEIAWDAITNYWNEPIL</sequence>
<gene>
    <name evidence="2" type="ORF">ERX46_04605</name>
</gene>
<dbReference type="AlphaFoldDB" id="A0A4Q4KNR1"/>
<evidence type="ECO:0000313" key="3">
    <source>
        <dbReference type="Proteomes" id="UP000293952"/>
    </source>
</evidence>
<reference evidence="2 3" key="1">
    <citation type="submission" date="2019-02" db="EMBL/GenBank/DDBJ databases">
        <title>Genome sequence of the sea-ice species Brumimicrobium glaciale.</title>
        <authorList>
            <person name="Bowman J.P."/>
        </authorList>
    </citation>
    <scope>NUCLEOTIDE SEQUENCE [LARGE SCALE GENOMIC DNA]</scope>
    <source>
        <strain evidence="2 3">IC156</strain>
    </source>
</reference>